<evidence type="ECO:0000313" key="2">
    <source>
        <dbReference type="Proteomes" id="UP001056120"/>
    </source>
</evidence>
<gene>
    <name evidence="1" type="ORF">L1987_74462</name>
</gene>
<reference evidence="2" key="1">
    <citation type="journal article" date="2022" name="Mol. Ecol. Resour.">
        <title>The genomes of chicory, endive, great burdock and yacon provide insights into Asteraceae palaeo-polyploidization history and plant inulin production.</title>
        <authorList>
            <person name="Fan W."/>
            <person name="Wang S."/>
            <person name="Wang H."/>
            <person name="Wang A."/>
            <person name="Jiang F."/>
            <person name="Liu H."/>
            <person name="Zhao H."/>
            <person name="Xu D."/>
            <person name="Zhang Y."/>
        </authorList>
    </citation>
    <scope>NUCLEOTIDE SEQUENCE [LARGE SCALE GENOMIC DNA]</scope>
    <source>
        <strain evidence="2">cv. Yunnan</strain>
    </source>
</reference>
<comment type="caution">
    <text evidence="1">The sequence shown here is derived from an EMBL/GenBank/DDBJ whole genome shotgun (WGS) entry which is preliminary data.</text>
</comment>
<keyword evidence="2" id="KW-1185">Reference proteome</keyword>
<dbReference type="Proteomes" id="UP001056120">
    <property type="component" value="Linkage Group LG25"/>
</dbReference>
<dbReference type="EMBL" id="CM042042">
    <property type="protein sequence ID" value="KAI3704246.1"/>
    <property type="molecule type" value="Genomic_DNA"/>
</dbReference>
<accession>A0ACB9A3Z2</accession>
<protein>
    <submittedName>
        <fullName evidence="1">Uncharacterized protein</fullName>
    </submittedName>
</protein>
<evidence type="ECO:0000313" key="1">
    <source>
        <dbReference type="EMBL" id="KAI3704246.1"/>
    </source>
</evidence>
<proteinExistence type="predicted"/>
<sequence>MLIRDSNCFVYTRDFETGDYGPQIIVPLPFQVGIKDVPILAHLDDLLCVCLHNTNELVLWNLTTTAYMHLSTSNSHGRYEDIANTLGLYNGPSNDYNVLHVRDKLPSCPITMHFPRHFGKRTKLPSNGSYDWHAGYVTQTLACKGTAELASSQLL</sequence>
<name>A0ACB9A3Z2_9ASTR</name>
<organism evidence="1 2">
    <name type="scientific">Smallanthus sonchifolius</name>
    <dbReference type="NCBI Taxonomy" id="185202"/>
    <lineage>
        <taxon>Eukaryota</taxon>
        <taxon>Viridiplantae</taxon>
        <taxon>Streptophyta</taxon>
        <taxon>Embryophyta</taxon>
        <taxon>Tracheophyta</taxon>
        <taxon>Spermatophyta</taxon>
        <taxon>Magnoliopsida</taxon>
        <taxon>eudicotyledons</taxon>
        <taxon>Gunneridae</taxon>
        <taxon>Pentapetalae</taxon>
        <taxon>asterids</taxon>
        <taxon>campanulids</taxon>
        <taxon>Asterales</taxon>
        <taxon>Asteraceae</taxon>
        <taxon>Asteroideae</taxon>
        <taxon>Heliantheae alliance</taxon>
        <taxon>Millerieae</taxon>
        <taxon>Smallanthus</taxon>
    </lineage>
</organism>
<reference evidence="1 2" key="2">
    <citation type="journal article" date="2022" name="Mol. Ecol. Resour.">
        <title>The genomes of chicory, endive, great burdock and yacon provide insights into Asteraceae paleo-polyploidization history and plant inulin production.</title>
        <authorList>
            <person name="Fan W."/>
            <person name="Wang S."/>
            <person name="Wang H."/>
            <person name="Wang A."/>
            <person name="Jiang F."/>
            <person name="Liu H."/>
            <person name="Zhao H."/>
            <person name="Xu D."/>
            <person name="Zhang Y."/>
        </authorList>
    </citation>
    <scope>NUCLEOTIDE SEQUENCE [LARGE SCALE GENOMIC DNA]</scope>
    <source>
        <strain evidence="2">cv. Yunnan</strain>
        <tissue evidence="1">Leaves</tissue>
    </source>
</reference>